<feature type="region of interest" description="Disordered" evidence="1">
    <location>
        <begin position="372"/>
        <end position="435"/>
    </location>
</feature>
<comment type="caution">
    <text evidence="2">The sequence shown here is derived from an EMBL/GenBank/DDBJ whole genome shotgun (WGS) entry which is preliminary data.</text>
</comment>
<dbReference type="EMBL" id="BPQB01000021">
    <property type="protein sequence ID" value="GJE91404.1"/>
    <property type="molecule type" value="Genomic_DNA"/>
</dbReference>
<accession>A0A9P3LEA3</accession>
<sequence>MVPLSEDTNPPLKAIEKWLSEHKIETKELQELCKMNNIKSVDARGREMPEAGLKAELLTKLSTATGEKIAATQAFLDGLEVRTSSSNKGYLEAPEGLKARQSATSRGFGAIHDPLTTASGFATKAPPIRTGPLAAVEEPLLDELSQDPGQGIAAASIDEDAVELSQAQSLARKAAGHASPIFLPSSDGTQEDVPGTSAADDSDRADRTSSSNDAAYGLLQWRVRHKKFFPTEKTDRYGRDKYGRIWYAWEVVPEELAKGWNLGPDGVMTPDGQSMDGGGDRFRYVIGLCDPNHIHHADEEAADKKHPPPQKDVAVVEAERKAAREAEREACIVDGIERIKNFLATSGIALEGDELQTLRTWLEHVWDRHRAVPAPTRGPSAGYEAAAPRRSERLRKRNRDEQAGGDGGTVARERVDERPATKKQRRNPRRTTRPR</sequence>
<dbReference type="AlphaFoldDB" id="A0A9P3LEA3"/>
<feature type="region of interest" description="Disordered" evidence="1">
    <location>
        <begin position="179"/>
        <end position="211"/>
    </location>
</feature>
<evidence type="ECO:0000256" key="1">
    <source>
        <dbReference type="SAM" id="MobiDB-lite"/>
    </source>
</evidence>
<feature type="compositionally biased region" description="Basic and acidic residues" evidence="1">
    <location>
        <begin position="411"/>
        <end position="420"/>
    </location>
</feature>
<reference evidence="2 3" key="1">
    <citation type="submission" date="2021-08" db="EMBL/GenBank/DDBJ databases">
        <title>Draft Genome Sequence of Phanerochaete sordida strain YK-624.</title>
        <authorList>
            <person name="Mori T."/>
            <person name="Dohra H."/>
            <person name="Suzuki T."/>
            <person name="Kawagishi H."/>
            <person name="Hirai H."/>
        </authorList>
    </citation>
    <scope>NUCLEOTIDE SEQUENCE [LARGE SCALE GENOMIC DNA]</scope>
    <source>
        <strain evidence="2 3">YK-624</strain>
    </source>
</reference>
<feature type="compositionally biased region" description="Basic residues" evidence="1">
    <location>
        <begin position="421"/>
        <end position="435"/>
    </location>
</feature>
<keyword evidence="3" id="KW-1185">Reference proteome</keyword>
<evidence type="ECO:0000313" key="3">
    <source>
        <dbReference type="Proteomes" id="UP000703269"/>
    </source>
</evidence>
<organism evidence="2 3">
    <name type="scientific">Phanerochaete sordida</name>
    <dbReference type="NCBI Taxonomy" id="48140"/>
    <lineage>
        <taxon>Eukaryota</taxon>
        <taxon>Fungi</taxon>
        <taxon>Dikarya</taxon>
        <taxon>Basidiomycota</taxon>
        <taxon>Agaricomycotina</taxon>
        <taxon>Agaricomycetes</taxon>
        <taxon>Polyporales</taxon>
        <taxon>Phanerochaetaceae</taxon>
        <taxon>Phanerochaete</taxon>
    </lineage>
</organism>
<dbReference type="Proteomes" id="UP000703269">
    <property type="component" value="Unassembled WGS sequence"/>
</dbReference>
<gene>
    <name evidence="2" type="ORF">PsYK624_075540</name>
</gene>
<protein>
    <submittedName>
        <fullName evidence="2">Uncharacterized protein</fullName>
    </submittedName>
</protein>
<name>A0A9P3LEA3_9APHY</name>
<proteinExistence type="predicted"/>
<evidence type="ECO:0000313" key="2">
    <source>
        <dbReference type="EMBL" id="GJE91404.1"/>
    </source>
</evidence>